<evidence type="ECO:0000256" key="1">
    <source>
        <dbReference type="SAM" id="MobiDB-lite"/>
    </source>
</evidence>
<name>A0ABU3VZD4_9GAMM</name>
<keyword evidence="2" id="KW-0732">Signal</keyword>
<feature type="signal peptide" evidence="2">
    <location>
        <begin position="1"/>
        <end position="29"/>
    </location>
</feature>
<keyword evidence="4" id="KW-1185">Reference proteome</keyword>
<evidence type="ECO:0000313" key="3">
    <source>
        <dbReference type="EMBL" id="MDV2079086.1"/>
    </source>
</evidence>
<feature type="chain" id="PRO_5046354061" description="Phosphodiesterase" evidence="2">
    <location>
        <begin position="30"/>
        <end position="103"/>
    </location>
</feature>
<evidence type="ECO:0008006" key="5">
    <source>
        <dbReference type="Google" id="ProtNLM"/>
    </source>
</evidence>
<reference evidence="3 4" key="1">
    <citation type="submission" date="2023-10" db="EMBL/GenBank/DDBJ databases">
        <title>Characteristics and mechanism of a salt-tolerant marine origin heterotrophic nitrifying- aerobic denitrifying bacteria Marinobacter xestospongiae HN1.</title>
        <authorList>
            <person name="Qi R."/>
        </authorList>
    </citation>
    <scope>NUCLEOTIDE SEQUENCE [LARGE SCALE GENOMIC DNA]</scope>
    <source>
        <strain evidence="3 4">HN1</strain>
    </source>
</reference>
<evidence type="ECO:0000256" key="2">
    <source>
        <dbReference type="SAM" id="SignalP"/>
    </source>
</evidence>
<accession>A0ABU3VZD4</accession>
<proteinExistence type="predicted"/>
<dbReference type="EMBL" id="JAWIIJ010000006">
    <property type="protein sequence ID" value="MDV2079086.1"/>
    <property type="molecule type" value="Genomic_DNA"/>
</dbReference>
<dbReference type="RefSeq" id="WP_316973716.1">
    <property type="nucleotide sequence ID" value="NZ_JAWIIJ010000006.1"/>
</dbReference>
<gene>
    <name evidence="3" type="ORF">RYS15_10325</name>
</gene>
<organism evidence="3 4">
    <name type="scientific">Marinobacter xestospongiae</name>
    <dbReference type="NCBI Taxonomy" id="994319"/>
    <lineage>
        <taxon>Bacteria</taxon>
        <taxon>Pseudomonadati</taxon>
        <taxon>Pseudomonadota</taxon>
        <taxon>Gammaproteobacteria</taxon>
        <taxon>Pseudomonadales</taxon>
        <taxon>Marinobacteraceae</taxon>
        <taxon>Marinobacter</taxon>
    </lineage>
</organism>
<feature type="region of interest" description="Disordered" evidence="1">
    <location>
        <begin position="44"/>
        <end position="75"/>
    </location>
</feature>
<sequence length="103" mass="11132">MTKPSLAFRPAVLAFSALFGLTLANGAAADQVVVPVMNQADRAQAELPRTGQSQADVRSRLGDPRQVQGPVGNPPISQWHYPTMVIYFEGDHVIHAVLKPKSK</sequence>
<dbReference type="Proteomes" id="UP001269819">
    <property type="component" value="Unassembled WGS sequence"/>
</dbReference>
<protein>
    <recommendedName>
        <fullName evidence="5">Phosphodiesterase</fullName>
    </recommendedName>
</protein>
<comment type="caution">
    <text evidence="3">The sequence shown here is derived from an EMBL/GenBank/DDBJ whole genome shotgun (WGS) entry which is preliminary data.</text>
</comment>
<evidence type="ECO:0000313" key="4">
    <source>
        <dbReference type="Proteomes" id="UP001269819"/>
    </source>
</evidence>